<dbReference type="SUPFAM" id="SSF48371">
    <property type="entry name" value="ARM repeat"/>
    <property type="match status" value="1"/>
</dbReference>
<dbReference type="RefSeq" id="XP_027189317.1">
    <property type="nucleotide sequence ID" value="XM_027333516.1"/>
</dbReference>
<dbReference type="eggNOG" id="KOG3036">
    <property type="taxonomic scope" value="Eukaryota"/>
</dbReference>
<evidence type="ECO:0000313" key="4">
    <source>
        <dbReference type="RefSeq" id="XP_027189317.1"/>
    </source>
</evidence>
<dbReference type="GO" id="GO:0006402">
    <property type="term" value="P:mRNA catabolic process"/>
    <property type="evidence" value="ECO:0007669"/>
    <property type="project" value="InterPro"/>
</dbReference>
<dbReference type="PANTHER" id="PTHR12262">
    <property type="entry name" value="CCR4-NOT TRANSCRIPTION COMPLEX SUBUNIT 9"/>
    <property type="match status" value="1"/>
</dbReference>
<sequence length="249" mass="27417">MANLPLPSISMKNKESSNASERILHAERLITQLSNPNLRENALSVLSKMTDIFQDLAPLLWNSFGTIATLLQEMVSIYPDLSPPNLTSAQSNRVCNALALLQCVAAHPETKMSFLKANMPLYVYPFLHTTSLSEPFEHLRLASLGVIAALVKVKTKEVIGFLLSSEVMPLCLHNMEIGKELSKTVATFIVEKIISEVEGLAYVCATPDRYNAIGRALDIVLASNNKQPSPRLLKVIIPCYDRLSGKRVG</sequence>
<dbReference type="OrthoDB" id="1183224at2759"/>
<dbReference type="GeneID" id="101489736"/>
<dbReference type="InterPro" id="IPR016024">
    <property type="entry name" value="ARM-type_fold"/>
</dbReference>
<dbReference type="KEGG" id="cam:101489736"/>
<reference evidence="2" key="1">
    <citation type="journal article" date="2013" name="Nat. Biotechnol.">
        <title>Draft genome sequence of chickpea (Cicer arietinum) provides a resource for trait improvement.</title>
        <authorList>
            <person name="Varshney R.K."/>
            <person name="Song C."/>
            <person name="Saxena R.K."/>
            <person name="Azam S."/>
            <person name="Yu S."/>
            <person name="Sharpe A.G."/>
            <person name="Cannon S."/>
            <person name="Baek J."/>
            <person name="Rosen B.D."/>
            <person name="Tar'an B."/>
            <person name="Millan T."/>
            <person name="Zhang X."/>
            <person name="Ramsay L.D."/>
            <person name="Iwata A."/>
            <person name="Wang Y."/>
            <person name="Nelson W."/>
            <person name="Farmer A.D."/>
            <person name="Gaur P.M."/>
            <person name="Soderlund C."/>
            <person name="Penmetsa R.V."/>
            <person name="Xu C."/>
            <person name="Bharti A.K."/>
            <person name="He W."/>
            <person name="Winter P."/>
            <person name="Zhao S."/>
            <person name="Hane J.K."/>
            <person name="Carrasquilla-Garcia N."/>
            <person name="Condie J.A."/>
            <person name="Upadhyaya H.D."/>
            <person name="Luo M.C."/>
            <person name="Thudi M."/>
            <person name="Gowda C.L."/>
            <person name="Singh N.P."/>
            <person name="Lichtenzveig J."/>
            <person name="Gali K.K."/>
            <person name="Rubio J."/>
            <person name="Nadarajan N."/>
            <person name="Dolezel J."/>
            <person name="Bansal K.C."/>
            <person name="Xu X."/>
            <person name="Edwards D."/>
            <person name="Zhang G."/>
            <person name="Kahl G."/>
            <person name="Gil J."/>
            <person name="Singh K.B."/>
            <person name="Datta S.K."/>
            <person name="Jackson S.A."/>
            <person name="Wang J."/>
            <person name="Cook D.R."/>
        </authorList>
    </citation>
    <scope>NUCLEOTIDE SEQUENCE [LARGE SCALE GENOMIC DNA]</scope>
    <source>
        <strain evidence="2">cv. CDC Frontier</strain>
    </source>
</reference>
<protein>
    <submittedName>
        <fullName evidence="3 4">CCR4-NOT transcription complex subunit 9-like</fullName>
    </submittedName>
</protein>
<dbReference type="PaxDb" id="3827-XP_004497695.1"/>
<dbReference type="FunFam" id="1.25.10.10:FF:000661">
    <property type="entry name" value="Cell differentiation family, Rcd1-like containing protein"/>
    <property type="match status" value="1"/>
</dbReference>
<evidence type="ECO:0000313" key="3">
    <source>
        <dbReference type="RefSeq" id="XP_004497695.1"/>
    </source>
</evidence>
<dbReference type="Gene3D" id="1.25.10.10">
    <property type="entry name" value="Leucine-rich Repeat Variant"/>
    <property type="match status" value="1"/>
</dbReference>
<proteinExistence type="inferred from homology"/>
<dbReference type="AlphaFoldDB" id="A0A1S2Y304"/>
<reference evidence="3 4" key="2">
    <citation type="submission" date="2025-04" db="UniProtKB">
        <authorList>
            <consortium name="RefSeq"/>
        </authorList>
    </citation>
    <scope>IDENTIFICATION</scope>
    <source>
        <tissue evidence="3 4">Etiolated seedlings</tissue>
    </source>
</reference>
<organism evidence="2 3">
    <name type="scientific">Cicer arietinum</name>
    <name type="common">Chickpea</name>
    <name type="synonym">Garbanzo</name>
    <dbReference type="NCBI Taxonomy" id="3827"/>
    <lineage>
        <taxon>Eukaryota</taxon>
        <taxon>Viridiplantae</taxon>
        <taxon>Streptophyta</taxon>
        <taxon>Embryophyta</taxon>
        <taxon>Tracheophyta</taxon>
        <taxon>Spermatophyta</taxon>
        <taxon>Magnoliopsida</taxon>
        <taxon>eudicotyledons</taxon>
        <taxon>Gunneridae</taxon>
        <taxon>Pentapetalae</taxon>
        <taxon>rosids</taxon>
        <taxon>fabids</taxon>
        <taxon>Fabales</taxon>
        <taxon>Fabaceae</taxon>
        <taxon>Papilionoideae</taxon>
        <taxon>50 kb inversion clade</taxon>
        <taxon>NPAAA clade</taxon>
        <taxon>Hologalegina</taxon>
        <taxon>IRL clade</taxon>
        <taxon>Cicereae</taxon>
        <taxon>Cicer</taxon>
    </lineage>
</organism>
<comment type="similarity">
    <text evidence="1">Belongs to the CNOT9 family.</text>
</comment>
<evidence type="ECO:0000256" key="1">
    <source>
        <dbReference type="ARBA" id="ARBA00006385"/>
    </source>
</evidence>
<dbReference type="RefSeq" id="XP_004497695.1">
    <property type="nucleotide sequence ID" value="XM_004497638.3"/>
</dbReference>
<dbReference type="InterPro" id="IPR007216">
    <property type="entry name" value="CNOT9"/>
</dbReference>
<gene>
    <name evidence="3 4" type="primary">LOC101489736</name>
</gene>
<keyword evidence="2" id="KW-1185">Reference proteome</keyword>
<dbReference type="Pfam" id="PF04078">
    <property type="entry name" value="Rcd1"/>
    <property type="match status" value="1"/>
</dbReference>
<accession>A0A1S2Y304</accession>
<evidence type="ECO:0000313" key="2">
    <source>
        <dbReference type="Proteomes" id="UP000087171"/>
    </source>
</evidence>
<dbReference type="STRING" id="3827.A0A1S2Y304"/>
<dbReference type="GO" id="GO:0030014">
    <property type="term" value="C:CCR4-NOT complex"/>
    <property type="evidence" value="ECO:0007669"/>
    <property type="project" value="InterPro"/>
</dbReference>
<dbReference type="InterPro" id="IPR011989">
    <property type="entry name" value="ARM-like"/>
</dbReference>
<name>A0A1S2Y304_CICAR</name>
<dbReference type="Proteomes" id="UP000087171">
    <property type="component" value="Chromosome Ca4"/>
</dbReference>